<comment type="caution">
    <text evidence="2">The sequence shown here is derived from an EMBL/GenBank/DDBJ whole genome shotgun (WGS) entry which is preliminary data.</text>
</comment>
<evidence type="ECO:0000313" key="3">
    <source>
        <dbReference type="Proteomes" id="UP000807353"/>
    </source>
</evidence>
<accession>A0A9P5Y187</accession>
<feature type="compositionally biased region" description="Polar residues" evidence="1">
    <location>
        <begin position="1"/>
        <end position="19"/>
    </location>
</feature>
<feature type="compositionally biased region" description="Low complexity" evidence="1">
    <location>
        <begin position="20"/>
        <end position="30"/>
    </location>
</feature>
<dbReference type="AlphaFoldDB" id="A0A9P5Y187"/>
<dbReference type="Proteomes" id="UP000807353">
    <property type="component" value="Unassembled WGS sequence"/>
</dbReference>
<organism evidence="2 3">
    <name type="scientific">Collybia nuda</name>
    <dbReference type="NCBI Taxonomy" id="64659"/>
    <lineage>
        <taxon>Eukaryota</taxon>
        <taxon>Fungi</taxon>
        <taxon>Dikarya</taxon>
        <taxon>Basidiomycota</taxon>
        <taxon>Agaricomycotina</taxon>
        <taxon>Agaricomycetes</taxon>
        <taxon>Agaricomycetidae</taxon>
        <taxon>Agaricales</taxon>
        <taxon>Tricholomatineae</taxon>
        <taxon>Clitocybaceae</taxon>
        <taxon>Collybia</taxon>
    </lineage>
</organism>
<feature type="region of interest" description="Disordered" evidence="1">
    <location>
        <begin position="1"/>
        <end position="39"/>
    </location>
</feature>
<evidence type="ECO:0000313" key="2">
    <source>
        <dbReference type="EMBL" id="KAF9459466.1"/>
    </source>
</evidence>
<protein>
    <submittedName>
        <fullName evidence="2">Uncharacterized protein</fullName>
    </submittedName>
</protein>
<keyword evidence="3" id="KW-1185">Reference proteome</keyword>
<name>A0A9P5Y187_9AGAR</name>
<sequence>MTMSRPTISSPLADSSNSGRTTTPRIIPRRNISFPSSRALRPFPTISHALQPSSSANKKSSIKIIEPPKNHNGTFLLNLTQAEFSRQE</sequence>
<gene>
    <name evidence="2" type="ORF">BDZ94DRAFT_1284399</name>
</gene>
<proteinExistence type="predicted"/>
<evidence type="ECO:0000256" key="1">
    <source>
        <dbReference type="SAM" id="MobiDB-lite"/>
    </source>
</evidence>
<reference evidence="2" key="1">
    <citation type="submission" date="2020-11" db="EMBL/GenBank/DDBJ databases">
        <authorList>
            <consortium name="DOE Joint Genome Institute"/>
            <person name="Ahrendt S."/>
            <person name="Riley R."/>
            <person name="Andreopoulos W."/>
            <person name="Labutti K."/>
            <person name="Pangilinan J."/>
            <person name="Ruiz-Duenas F.J."/>
            <person name="Barrasa J.M."/>
            <person name="Sanchez-Garcia M."/>
            <person name="Camarero S."/>
            <person name="Miyauchi S."/>
            <person name="Serrano A."/>
            <person name="Linde D."/>
            <person name="Babiker R."/>
            <person name="Drula E."/>
            <person name="Ayuso-Fernandez I."/>
            <person name="Pacheco R."/>
            <person name="Padilla G."/>
            <person name="Ferreira P."/>
            <person name="Barriuso J."/>
            <person name="Kellner H."/>
            <person name="Castanera R."/>
            <person name="Alfaro M."/>
            <person name="Ramirez L."/>
            <person name="Pisabarro A.G."/>
            <person name="Kuo A."/>
            <person name="Tritt A."/>
            <person name="Lipzen A."/>
            <person name="He G."/>
            <person name="Yan M."/>
            <person name="Ng V."/>
            <person name="Cullen D."/>
            <person name="Martin F."/>
            <person name="Rosso M.-N."/>
            <person name="Henrissat B."/>
            <person name="Hibbett D."/>
            <person name="Martinez A.T."/>
            <person name="Grigoriev I.V."/>
        </authorList>
    </citation>
    <scope>NUCLEOTIDE SEQUENCE</scope>
    <source>
        <strain evidence="2">CBS 247.69</strain>
    </source>
</reference>
<dbReference type="EMBL" id="MU150316">
    <property type="protein sequence ID" value="KAF9459466.1"/>
    <property type="molecule type" value="Genomic_DNA"/>
</dbReference>